<keyword evidence="2" id="KW-0547">Nucleotide-binding</keyword>
<dbReference type="InterPro" id="IPR008334">
    <property type="entry name" value="5'-Nucleotdase_C"/>
</dbReference>
<dbReference type="PROSITE" id="PS51782">
    <property type="entry name" value="LYSM"/>
    <property type="match status" value="1"/>
</dbReference>
<proteinExistence type="inferred from homology"/>
<gene>
    <name evidence="4" type="ORF">DYH56_14045</name>
</gene>
<accession>A0ABX9KDH7</accession>
<evidence type="ECO:0000259" key="3">
    <source>
        <dbReference type="PROSITE" id="PS51782"/>
    </source>
</evidence>
<dbReference type="Pfam" id="PF01476">
    <property type="entry name" value="LysM"/>
    <property type="match status" value="1"/>
</dbReference>
<evidence type="ECO:0000256" key="2">
    <source>
        <dbReference type="RuleBase" id="RU362119"/>
    </source>
</evidence>
<name>A0ABX9KDH7_9FUSO</name>
<dbReference type="InterPro" id="IPR006179">
    <property type="entry name" value="5_nucleotidase/apyrase"/>
</dbReference>
<dbReference type="Gene3D" id="3.10.350.10">
    <property type="entry name" value="LysM domain"/>
    <property type="match status" value="1"/>
</dbReference>
<dbReference type="InterPro" id="IPR029052">
    <property type="entry name" value="Metallo-depent_PP-like"/>
</dbReference>
<dbReference type="PRINTS" id="PR01607">
    <property type="entry name" value="APYRASEFAMLY"/>
</dbReference>
<dbReference type="PROSITE" id="PS51257">
    <property type="entry name" value="PROKAR_LIPOPROTEIN"/>
    <property type="match status" value="1"/>
</dbReference>
<sequence>MMMKKFVKILSAMMLLLVVACGKTTKTDEPSKVNGNKADVVATEKLVVNEDVEFKVMHVNDIHGRVDAGKYDGMGLARVSTIVKQTRAEDPNVLFLDAGDTIHGTVFAALTKGASVVRVMNEMGYDAMTTGNHDYNYGLDRIEKLQNTMNFPVVVSNLTYKDTGEKAFKPYTIKTLPNGVRIGIFGLATPETAYKTNPANVEAVTFDDPIAAAKESVTALEAQGVNYIVALSHLGVDEDSVYTSIKVAQEVDGIDLIVDGHSHTALEEGMLVDETLIVQSGFYDKNLGEVTVKLGKDGSKVETAKLFTKEYAMENVEEDPAIRAIIDEVNTENDKITSVVVGETPVLLVGERNEVRAGETNLGDMITEAMLAKTGAEGVITNGGGIRASIQKGIITRGNIISVLPFGNYVVVKEITGQDLKDAIENGVQSYPDARGAFPHVAGFTFKFDPTKEVGNKVYDVTFNNGEKLDLTKTYKIATNDFMAVGGDKYASLKGKKTVNEYESIEEILGQYIKVNGITHTSVDGRVFAGTKIEKEVSDASVYTVQSGDTLRTISKKTGIDMDTILKENKKITNPDIIFVGEKIALPKAN</sequence>
<dbReference type="CDD" id="cd00845">
    <property type="entry name" value="MPP_UshA_N_like"/>
    <property type="match status" value="1"/>
</dbReference>
<comment type="similarity">
    <text evidence="2">Belongs to the 5'-nucleotidase family.</text>
</comment>
<dbReference type="Pfam" id="PF00149">
    <property type="entry name" value="Metallophos"/>
    <property type="match status" value="1"/>
</dbReference>
<organism evidence="4 5">
    <name type="scientific">Psychrilyobacter piezotolerans</name>
    <dbReference type="NCBI Taxonomy" id="2293438"/>
    <lineage>
        <taxon>Bacteria</taxon>
        <taxon>Fusobacteriati</taxon>
        <taxon>Fusobacteriota</taxon>
        <taxon>Fusobacteriia</taxon>
        <taxon>Fusobacteriales</taxon>
        <taxon>Fusobacteriaceae</taxon>
        <taxon>Psychrilyobacter</taxon>
    </lineage>
</organism>
<dbReference type="InterPro" id="IPR004843">
    <property type="entry name" value="Calcineurin-like_PHP"/>
</dbReference>
<dbReference type="Proteomes" id="UP000263486">
    <property type="component" value="Unassembled WGS sequence"/>
</dbReference>
<dbReference type="CDD" id="cd00118">
    <property type="entry name" value="LysM"/>
    <property type="match status" value="1"/>
</dbReference>
<dbReference type="SUPFAM" id="SSF54106">
    <property type="entry name" value="LysM domain"/>
    <property type="match status" value="1"/>
</dbReference>
<comment type="caution">
    <text evidence="4">The sequence shown here is derived from an EMBL/GenBank/DDBJ whole genome shotgun (WGS) entry which is preliminary data.</text>
</comment>
<keyword evidence="1 2" id="KW-0732">Signal</keyword>
<dbReference type="Pfam" id="PF02872">
    <property type="entry name" value="5_nucleotid_C"/>
    <property type="match status" value="1"/>
</dbReference>
<reference evidence="4 5" key="1">
    <citation type="submission" date="2018-08" db="EMBL/GenBank/DDBJ databases">
        <title>Draft genome sequence of Psychrilyobacter sp. strain SD5 isolated from Black Sea water.</title>
        <authorList>
            <person name="Yadav S."/>
            <person name="Villanueva L."/>
            <person name="Damste J.S.S."/>
        </authorList>
    </citation>
    <scope>NUCLEOTIDE SEQUENCE [LARGE SCALE GENOMIC DNA]</scope>
    <source>
        <strain evidence="4 5">SD5</strain>
    </source>
</reference>
<dbReference type="InterPro" id="IPR036779">
    <property type="entry name" value="LysM_dom_sf"/>
</dbReference>
<feature type="chain" id="PRO_5044992022" evidence="2">
    <location>
        <begin position="21"/>
        <end position="590"/>
    </location>
</feature>
<dbReference type="SMART" id="SM00257">
    <property type="entry name" value="LysM"/>
    <property type="match status" value="1"/>
</dbReference>
<dbReference type="Gene3D" id="3.60.21.10">
    <property type="match status" value="1"/>
</dbReference>
<dbReference type="InterPro" id="IPR036907">
    <property type="entry name" value="5'-Nucleotdase_C_sf"/>
</dbReference>
<dbReference type="InterPro" id="IPR018392">
    <property type="entry name" value="LysM"/>
</dbReference>
<dbReference type="Gene3D" id="3.90.780.10">
    <property type="entry name" value="5'-Nucleotidase, C-terminal domain"/>
    <property type="match status" value="1"/>
</dbReference>
<evidence type="ECO:0000256" key="1">
    <source>
        <dbReference type="ARBA" id="ARBA00022729"/>
    </source>
</evidence>
<feature type="domain" description="LysM" evidence="3">
    <location>
        <begin position="541"/>
        <end position="586"/>
    </location>
</feature>
<dbReference type="EMBL" id="QUAJ01000037">
    <property type="protein sequence ID" value="REI39618.1"/>
    <property type="molecule type" value="Genomic_DNA"/>
</dbReference>
<protein>
    <submittedName>
        <fullName evidence="4">LysM peptidoglycan-binding domain-containing protein</fullName>
    </submittedName>
</protein>
<keyword evidence="5" id="KW-1185">Reference proteome</keyword>
<dbReference type="PANTHER" id="PTHR11575:SF24">
    <property type="entry name" value="5'-NUCLEOTIDASE"/>
    <property type="match status" value="1"/>
</dbReference>
<dbReference type="PANTHER" id="PTHR11575">
    <property type="entry name" value="5'-NUCLEOTIDASE-RELATED"/>
    <property type="match status" value="1"/>
</dbReference>
<feature type="signal peptide" evidence="2">
    <location>
        <begin position="1"/>
        <end position="20"/>
    </location>
</feature>
<evidence type="ECO:0000313" key="4">
    <source>
        <dbReference type="EMBL" id="REI39618.1"/>
    </source>
</evidence>
<evidence type="ECO:0000313" key="5">
    <source>
        <dbReference type="Proteomes" id="UP000263486"/>
    </source>
</evidence>
<dbReference type="SUPFAM" id="SSF56300">
    <property type="entry name" value="Metallo-dependent phosphatases"/>
    <property type="match status" value="1"/>
</dbReference>
<keyword evidence="2" id="KW-0378">Hydrolase</keyword>
<dbReference type="SUPFAM" id="SSF55816">
    <property type="entry name" value="5'-nucleotidase (syn. UDP-sugar hydrolase), C-terminal domain"/>
    <property type="match status" value="1"/>
</dbReference>